<dbReference type="Gene3D" id="3.90.1200.10">
    <property type="match status" value="1"/>
</dbReference>
<dbReference type="SUPFAM" id="SSF56112">
    <property type="entry name" value="Protein kinase-like (PK-like)"/>
    <property type="match status" value="1"/>
</dbReference>
<dbReference type="Pfam" id="PF01636">
    <property type="entry name" value="APH"/>
    <property type="match status" value="1"/>
</dbReference>
<comment type="caution">
    <text evidence="2">The sequence shown here is derived from an EMBL/GenBank/DDBJ whole genome shotgun (WGS) entry which is preliminary data.</text>
</comment>
<protein>
    <recommendedName>
        <fullName evidence="1">Aminoglycoside phosphotransferase domain-containing protein</fullName>
    </recommendedName>
</protein>
<dbReference type="Proteomes" id="UP000215145">
    <property type="component" value="Unassembled WGS sequence"/>
</dbReference>
<evidence type="ECO:0000313" key="2">
    <source>
        <dbReference type="EMBL" id="OXM17067.1"/>
    </source>
</evidence>
<name>A0A229P4R6_9BACL</name>
<evidence type="ECO:0000313" key="3">
    <source>
        <dbReference type="Proteomes" id="UP000215145"/>
    </source>
</evidence>
<sequence length="189" mass="22055">MFLNNCATIILCSNIVPSLSKFTKVTQTYRKEYAECGVSINENEKLLSFKDGHLDLLKDRPNRFQHDDFHFGNLIMKDDTLSGIIDFNRWDWGDPIHEFVKVGIFCSEVSVPFSVGQIQGYNSGMEPSEQFWRLYSLYMAMTLISSVVWILKVKPEELDSMMEKVHRVMKDHDHFESVVPKWYSGFRLI</sequence>
<dbReference type="InterPro" id="IPR011009">
    <property type="entry name" value="Kinase-like_dom_sf"/>
</dbReference>
<dbReference type="InterPro" id="IPR002575">
    <property type="entry name" value="Aminoglycoside_PTrfase"/>
</dbReference>
<dbReference type="EMBL" id="NMUQ01000001">
    <property type="protein sequence ID" value="OXM17067.1"/>
    <property type="molecule type" value="Genomic_DNA"/>
</dbReference>
<dbReference type="AlphaFoldDB" id="A0A229P4R6"/>
<dbReference type="PANTHER" id="PTHR41283">
    <property type="entry name" value="AMINOGLYCOSIDE PHOSPHOTRANSFERASE"/>
    <property type="match status" value="1"/>
</dbReference>
<organism evidence="2 3">
    <name type="scientific">Paenibacillus herberti</name>
    <dbReference type="NCBI Taxonomy" id="1619309"/>
    <lineage>
        <taxon>Bacteria</taxon>
        <taxon>Bacillati</taxon>
        <taxon>Bacillota</taxon>
        <taxon>Bacilli</taxon>
        <taxon>Bacillales</taxon>
        <taxon>Paenibacillaceae</taxon>
        <taxon>Paenibacillus</taxon>
    </lineage>
</organism>
<dbReference type="PANTHER" id="PTHR41283:SF1">
    <property type="entry name" value="AMINOGLYCOSIDE PHOSPHOTRANSFERASE DOMAIN-CONTAINING PROTEIN"/>
    <property type="match status" value="1"/>
</dbReference>
<reference evidence="2 3" key="1">
    <citation type="submission" date="2017-07" db="EMBL/GenBank/DDBJ databases">
        <title>Paenibacillus herberti R33 genome sequencing and assembly.</title>
        <authorList>
            <person name="Su W."/>
        </authorList>
    </citation>
    <scope>NUCLEOTIDE SEQUENCE [LARGE SCALE GENOMIC DNA]</scope>
    <source>
        <strain evidence="2 3">R33</strain>
    </source>
</reference>
<dbReference type="OrthoDB" id="334783at2"/>
<accession>A0A229P4R6</accession>
<gene>
    <name evidence="2" type="ORF">CGZ75_10695</name>
</gene>
<evidence type="ECO:0000259" key="1">
    <source>
        <dbReference type="Pfam" id="PF01636"/>
    </source>
</evidence>
<feature type="domain" description="Aminoglycoside phosphotransferase" evidence="1">
    <location>
        <begin position="37"/>
        <end position="126"/>
    </location>
</feature>
<proteinExistence type="predicted"/>
<keyword evidence="3" id="KW-1185">Reference proteome</keyword>